<dbReference type="GO" id="GO:0016787">
    <property type="term" value="F:hydrolase activity"/>
    <property type="evidence" value="ECO:0007669"/>
    <property type="project" value="UniProtKB-KW"/>
</dbReference>
<keyword evidence="2" id="KW-1185">Reference proteome</keyword>
<comment type="caution">
    <text evidence="1">The sequence shown here is derived from an EMBL/GenBank/DDBJ whole genome shotgun (WGS) entry which is preliminary data.</text>
</comment>
<gene>
    <name evidence="1" type="ORF">AB2L27_00105</name>
</gene>
<dbReference type="InterPro" id="IPR040701">
    <property type="entry name" value="Bact_RF_family2"/>
</dbReference>
<dbReference type="Pfam" id="PF18844">
    <property type="entry name" value="baeRF_family2"/>
    <property type="match status" value="1"/>
</dbReference>
<dbReference type="RefSeq" id="WP_370439421.1">
    <property type="nucleotide sequence ID" value="NZ_JBGFTU010000001.1"/>
</dbReference>
<reference evidence="1 2" key="1">
    <citation type="submission" date="2024-07" db="EMBL/GenBank/DDBJ databases">
        <authorList>
            <person name="Thanompreechachai J."/>
            <person name="Duangmal K."/>
        </authorList>
    </citation>
    <scope>NUCLEOTIDE SEQUENCE [LARGE SCALE GENOMIC DNA]</scope>
    <source>
        <strain evidence="1 2">LSe6-4</strain>
    </source>
</reference>
<dbReference type="Gene3D" id="3.30.1330.30">
    <property type="match status" value="1"/>
</dbReference>
<protein>
    <submittedName>
        <fullName evidence="1">Vms1/Ankzf1 family peptidyl-tRNA hydrolase</fullName>
    </submittedName>
</protein>
<dbReference type="SUPFAM" id="SSF55315">
    <property type="entry name" value="L30e-like"/>
    <property type="match status" value="1"/>
</dbReference>
<name>A0ABV4GY90_9ACTN</name>
<evidence type="ECO:0000313" key="1">
    <source>
        <dbReference type="EMBL" id="MEZ0163161.1"/>
    </source>
</evidence>
<sequence length="376" mass="39811">MKLSWLKDVATDPGPSVSVYVDATRDRATGEHDIDLRWREARSALAGQGAPEPALTALDAVATEPTGVGGHVGRALVATATGLQLDLVLTAPPEREEAATGPVAHLMPLVRSMADDVRYVLVELDRAGADVTVARTGAVLGHETRTVEGGHDLLHKGSGDNRAEHRYQRTVQDSWDHNAAAVAADLADLVRRERPDVVLVTGDPKAMSALKDKAPAALAPLVCEVKGGGRAAGTREKAFEANVTAALDAVRTRRRQAVLDEFAQERGRQGRAVEGLEPVVAALRAGQVRTVLLLDDPTSTERLWTGPGPLEVATTREDLDVLGVTDAVQVRADAALVRALAASDAEIELVPRPQEDGEEPLLAMTDGIGALLRYAV</sequence>
<dbReference type="InterPro" id="IPR029064">
    <property type="entry name" value="Ribosomal_eL30-like_sf"/>
</dbReference>
<evidence type="ECO:0000313" key="2">
    <source>
        <dbReference type="Proteomes" id="UP001565927"/>
    </source>
</evidence>
<accession>A0ABV4GY90</accession>
<dbReference type="Proteomes" id="UP001565927">
    <property type="component" value="Unassembled WGS sequence"/>
</dbReference>
<organism evidence="1 2">
    <name type="scientific">Kineococcus halophytocola</name>
    <dbReference type="NCBI Taxonomy" id="3234027"/>
    <lineage>
        <taxon>Bacteria</taxon>
        <taxon>Bacillati</taxon>
        <taxon>Actinomycetota</taxon>
        <taxon>Actinomycetes</taxon>
        <taxon>Kineosporiales</taxon>
        <taxon>Kineosporiaceae</taxon>
        <taxon>Kineococcus</taxon>
    </lineage>
</organism>
<dbReference type="EMBL" id="JBGFTU010000001">
    <property type="protein sequence ID" value="MEZ0163161.1"/>
    <property type="molecule type" value="Genomic_DNA"/>
</dbReference>
<proteinExistence type="predicted"/>
<keyword evidence="1" id="KW-0378">Hydrolase</keyword>